<keyword evidence="9" id="KW-1185">Reference proteome</keyword>
<proteinExistence type="inferred from homology"/>
<feature type="region of interest" description="Disordered" evidence="6">
    <location>
        <begin position="394"/>
        <end position="422"/>
    </location>
</feature>
<feature type="repeat" description="WD" evidence="5">
    <location>
        <begin position="426"/>
        <end position="470"/>
    </location>
</feature>
<evidence type="ECO:0000256" key="6">
    <source>
        <dbReference type="SAM" id="MobiDB-lite"/>
    </source>
</evidence>
<dbReference type="PROSITE" id="PS50082">
    <property type="entry name" value="WD_REPEATS_2"/>
    <property type="match status" value="3"/>
</dbReference>
<feature type="compositionally biased region" description="Pro residues" evidence="6">
    <location>
        <begin position="141"/>
        <end position="155"/>
    </location>
</feature>
<feature type="compositionally biased region" description="Polar residues" evidence="6">
    <location>
        <begin position="163"/>
        <end position="176"/>
    </location>
</feature>
<dbReference type="EMBL" id="MU151639">
    <property type="protein sequence ID" value="KAF9442404.1"/>
    <property type="molecule type" value="Genomic_DNA"/>
</dbReference>
<feature type="region of interest" description="Disordered" evidence="6">
    <location>
        <begin position="1"/>
        <end position="82"/>
    </location>
</feature>
<comment type="similarity">
    <text evidence="1">Belongs to the WD repeat CDC20/Fizzy family.</text>
</comment>
<dbReference type="SMART" id="SM00320">
    <property type="entry name" value="WD40"/>
    <property type="match status" value="5"/>
</dbReference>
<feature type="compositionally biased region" description="Basic and acidic residues" evidence="6">
    <location>
        <begin position="69"/>
        <end position="82"/>
    </location>
</feature>
<dbReference type="InterPro" id="IPR033010">
    <property type="entry name" value="Cdc20/Fizzy"/>
</dbReference>
<dbReference type="PANTHER" id="PTHR19918">
    <property type="entry name" value="CELL DIVISION CYCLE 20 CDC20 FIZZY -RELATED"/>
    <property type="match status" value="1"/>
</dbReference>
<evidence type="ECO:0000256" key="2">
    <source>
        <dbReference type="ARBA" id="ARBA00022574"/>
    </source>
</evidence>
<dbReference type="Pfam" id="PF24807">
    <property type="entry name" value="WD40_CDC20-Fz"/>
    <property type="match status" value="1"/>
</dbReference>
<feature type="region of interest" description="Disordered" evidence="6">
    <location>
        <begin position="126"/>
        <end position="184"/>
    </location>
</feature>
<evidence type="ECO:0000313" key="8">
    <source>
        <dbReference type="EMBL" id="KAF9442404.1"/>
    </source>
</evidence>
<evidence type="ECO:0000313" key="9">
    <source>
        <dbReference type="Proteomes" id="UP000807342"/>
    </source>
</evidence>
<dbReference type="GO" id="GO:1990757">
    <property type="term" value="F:ubiquitin ligase activator activity"/>
    <property type="evidence" value="ECO:0007669"/>
    <property type="project" value="TreeGrafter"/>
</dbReference>
<dbReference type="SUPFAM" id="SSF50978">
    <property type="entry name" value="WD40 repeat-like"/>
    <property type="match status" value="1"/>
</dbReference>
<accession>A0A9P6BY80</accession>
<comment type="caution">
    <text evidence="8">The sequence shown here is derived from an EMBL/GenBank/DDBJ whole genome shotgun (WGS) entry which is preliminary data.</text>
</comment>
<organism evidence="8 9">
    <name type="scientific">Macrolepiota fuliginosa MF-IS2</name>
    <dbReference type="NCBI Taxonomy" id="1400762"/>
    <lineage>
        <taxon>Eukaryota</taxon>
        <taxon>Fungi</taxon>
        <taxon>Dikarya</taxon>
        <taxon>Basidiomycota</taxon>
        <taxon>Agaricomycotina</taxon>
        <taxon>Agaricomycetes</taxon>
        <taxon>Agaricomycetidae</taxon>
        <taxon>Agaricales</taxon>
        <taxon>Agaricineae</taxon>
        <taxon>Agaricaceae</taxon>
        <taxon>Macrolepiota</taxon>
    </lineage>
</organism>
<protein>
    <submittedName>
        <fullName evidence="8">WD40 repeat-like protein</fullName>
    </submittedName>
</protein>
<dbReference type="InterPro" id="IPR056150">
    <property type="entry name" value="WD40_CDC20-Fz"/>
</dbReference>
<evidence type="ECO:0000256" key="3">
    <source>
        <dbReference type="ARBA" id="ARBA00022737"/>
    </source>
</evidence>
<keyword evidence="2 5" id="KW-0853">WD repeat</keyword>
<dbReference type="GO" id="GO:0010997">
    <property type="term" value="F:anaphase-promoting complex binding"/>
    <property type="evidence" value="ECO:0007669"/>
    <property type="project" value="InterPro"/>
</dbReference>
<evidence type="ECO:0000256" key="5">
    <source>
        <dbReference type="PROSITE-ProRule" id="PRU00221"/>
    </source>
</evidence>
<feature type="repeat" description="WD" evidence="5">
    <location>
        <begin position="349"/>
        <end position="394"/>
    </location>
</feature>
<sequence>MSGLKNSPFGKRLRASQQDPEDTPRRTRQRINPIFGVSTPSLDSRVHTSDSSAGPDTPADLSIPVTRSSNREYGDRFVPSRDVGDMRTSYHLIDEAGPSTPSKNRIIPSESDALKEQANAIFNSILHSEVTPPSPRRPHSPTRPIPIPANGPPSTPKRRRLFTYNSPSASNPNTPTRRLDTPTDEAYSMSPVRAESRQLLESPRRQLRNVCKTPYRVLDAPELADDFYLNLVDWSSTNVLGVGLGSCVYLWTAHNAQVSKLCDLAESNDTISSVSWVQKGTTLAVGTLAGRLHIYDASTLQLQRTYQHAHQQRIGALAWNSWVLSSGSRDRMVHHRDVRDPVTRPFKRCTGHRQEVCGLKWSGDGGVSAATLASGGNDNKVCIWDLRGSRRGSAAGRPTALSAGGAAASGTSSGDDGPGDTPLWKFHEHTAAVKALAWDPHVPGLLATGGGTQDKHIRFWNVSNGTMLSELDTGSQVCNLIWSLTSHELVSTHGFSSTTAQNQICIWKYPSLNMVASLTGHTNRVLYLAMSPDGETIVTGAGDETLRFWNAFPSKKDREKGGMGIGGSVGGVVGEWGSKGRESALDYGRLIR</sequence>
<evidence type="ECO:0000256" key="1">
    <source>
        <dbReference type="ARBA" id="ARBA00006445"/>
    </source>
</evidence>
<dbReference type="Gene3D" id="2.130.10.10">
    <property type="entry name" value="YVTN repeat-like/Quinoprotein amine dehydrogenase"/>
    <property type="match status" value="1"/>
</dbReference>
<dbReference type="InterPro" id="IPR019775">
    <property type="entry name" value="WD40_repeat_CS"/>
</dbReference>
<keyword evidence="3" id="KW-0677">Repeat</keyword>
<evidence type="ECO:0000259" key="7">
    <source>
        <dbReference type="Pfam" id="PF24807"/>
    </source>
</evidence>
<keyword evidence="4" id="KW-0131">Cell cycle</keyword>
<dbReference type="AlphaFoldDB" id="A0A9P6BY80"/>
<gene>
    <name evidence="8" type="ORF">P691DRAFT_810689</name>
</gene>
<dbReference type="PANTHER" id="PTHR19918:SF1">
    <property type="entry name" value="FIZZY-RELATED PROTEIN HOMOLOG"/>
    <property type="match status" value="1"/>
</dbReference>
<dbReference type="PROSITE" id="PS50294">
    <property type="entry name" value="WD_REPEATS_REGION"/>
    <property type="match status" value="2"/>
</dbReference>
<dbReference type="GO" id="GO:0031145">
    <property type="term" value="P:anaphase-promoting complex-dependent catabolic process"/>
    <property type="evidence" value="ECO:0007669"/>
    <property type="project" value="TreeGrafter"/>
</dbReference>
<dbReference type="InterPro" id="IPR015943">
    <property type="entry name" value="WD40/YVTN_repeat-like_dom_sf"/>
</dbReference>
<dbReference type="Proteomes" id="UP000807342">
    <property type="component" value="Unassembled WGS sequence"/>
</dbReference>
<dbReference type="OrthoDB" id="10263272at2759"/>
<reference evidence="8" key="1">
    <citation type="submission" date="2020-11" db="EMBL/GenBank/DDBJ databases">
        <authorList>
            <consortium name="DOE Joint Genome Institute"/>
            <person name="Ahrendt S."/>
            <person name="Riley R."/>
            <person name="Andreopoulos W."/>
            <person name="Labutti K."/>
            <person name="Pangilinan J."/>
            <person name="Ruiz-Duenas F.J."/>
            <person name="Barrasa J.M."/>
            <person name="Sanchez-Garcia M."/>
            <person name="Camarero S."/>
            <person name="Miyauchi S."/>
            <person name="Serrano A."/>
            <person name="Linde D."/>
            <person name="Babiker R."/>
            <person name="Drula E."/>
            <person name="Ayuso-Fernandez I."/>
            <person name="Pacheco R."/>
            <person name="Padilla G."/>
            <person name="Ferreira P."/>
            <person name="Barriuso J."/>
            <person name="Kellner H."/>
            <person name="Castanera R."/>
            <person name="Alfaro M."/>
            <person name="Ramirez L."/>
            <person name="Pisabarro A.G."/>
            <person name="Kuo A."/>
            <person name="Tritt A."/>
            <person name="Lipzen A."/>
            <person name="He G."/>
            <person name="Yan M."/>
            <person name="Ng V."/>
            <person name="Cullen D."/>
            <person name="Martin F."/>
            <person name="Rosso M.-N."/>
            <person name="Henrissat B."/>
            <person name="Hibbett D."/>
            <person name="Martinez A.T."/>
            <person name="Grigoriev I.V."/>
        </authorList>
    </citation>
    <scope>NUCLEOTIDE SEQUENCE</scope>
    <source>
        <strain evidence="8">MF-IS2</strain>
    </source>
</reference>
<dbReference type="InterPro" id="IPR001680">
    <property type="entry name" value="WD40_rpt"/>
</dbReference>
<name>A0A9P6BY80_9AGAR</name>
<dbReference type="GO" id="GO:0005680">
    <property type="term" value="C:anaphase-promoting complex"/>
    <property type="evidence" value="ECO:0007669"/>
    <property type="project" value="TreeGrafter"/>
</dbReference>
<dbReference type="PROSITE" id="PS00678">
    <property type="entry name" value="WD_REPEATS_1"/>
    <property type="match status" value="2"/>
</dbReference>
<evidence type="ECO:0000256" key="4">
    <source>
        <dbReference type="ARBA" id="ARBA00023306"/>
    </source>
</evidence>
<dbReference type="InterPro" id="IPR036322">
    <property type="entry name" value="WD40_repeat_dom_sf"/>
</dbReference>
<feature type="domain" description="CDC20/Fizzy WD40" evidence="7">
    <location>
        <begin position="218"/>
        <end position="549"/>
    </location>
</feature>
<dbReference type="GO" id="GO:1905786">
    <property type="term" value="P:positive regulation of anaphase-promoting complex-dependent catabolic process"/>
    <property type="evidence" value="ECO:0007669"/>
    <property type="project" value="TreeGrafter"/>
</dbReference>
<feature type="repeat" description="WD" evidence="5">
    <location>
        <begin position="518"/>
        <end position="550"/>
    </location>
</feature>